<dbReference type="PANTHER" id="PTHR31314">
    <property type="entry name" value="MYB FAMILY TRANSCRIPTION FACTOR PHL7-LIKE"/>
    <property type="match status" value="1"/>
</dbReference>
<reference evidence="6 7" key="1">
    <citation type="submission" date="2022-12" db="EMBL/GenBank/DDBJ databases">
        <title>Chromosome-scale assembly of the Ensete ventricosum genome.</title>
        <authorList>
            <person name="Dussert Y."/>
            <person name="Stocks J."/>
            <person name="Wendawek A."/>
            <person name="Woldeyes F."/>
            <person name="Nichols R.A."/>
            <person name="Borrell J.S."/>
        </authorList>
    </citation>
    <scope>NUCLEOTIDE SEQUENCE [LARGE SCALE GENOMIC DNA]</scope>
    <source>
        <strain evidence="7">cv. Maze</strain>
        <tissue evidence="6">Seeds</tissue>
    </source>
</reference>
<dbReference type="AlphaFoldDB" id="A0AAV8QML6"/>
<dbReference type="EMBL" id="JAQQAF010000006">
    <property type="protein sequence ID" value="KAJ8475734.1"/>
    <property type="molecule type" value="Genomic_DNA"/>
</dbReference>
<dbReference type="NCBIfam" id="TIGR01557">
    <property type="entry name" value="myb_SHAQKYF"/>
    <property type="match status" value="1"/>
</dbReference>
<keyword evidence="4" id="KW-0539">Nucleus</keyword>
<evidence type="ECO:0000256" key="3">
    <source>
        <dbReference type="ARBA" id="ARBA00023163"/>
    </source>
</evidence>
<dbReference type="PANTHER" id="PTHR31314:SF113">
    <property type="entry name" value="MYB FAMILY TRANSCRIPTION FACTOR MPH1"/>
    <property type="match status" value="1"/>
</dbReference>
<sequence>MRRFGTRGVRQYNRSQTPRVCWTEELHRLFVEAVDKLGGRNKATPKQILQLMGVDGLSISHVKSHLQMYRTATSHGNLHSLATDVTMGKRRRAKRHSLTCSNHCEDTRHICRFDPKYMFQMPSFEEMLSEWVSKIRNDNPSGGGFVGGDMDCELTLSSFYLHDQKLTVREESSDLGSSIDFDATAAVAVPSSTNGDGSTGCGDSTTHNLNLELTISSPGSGQIIS</sequence>
<dbReference type="Pfam" id="PF00249">
    <property type="entry name" value="Myb_DNA-binding"/>
    <property type="match status" value="1"/>
</dbReference>
<dbReference type="SUPFAM" id="SSF46689">
    <property type="entry name" value="Homeodomain-like"/>
    <property type="match status" value="1"/>
</dbReference>
<dbReference type="Proteomes" id="UP001222027">
    <property type="component" value="Unassembled WGS sequence"/>
</dbReference>
<dbReference type="GO" id="GO:0003700">
    <property type="term" value="F:DNA-binding transcription factor activity"/>
    <property type="evidence" value="ECO:0007669"/>
    <property type="project" value="InterPro"/>
</dbReference>
<protein>
    <recommendedName>
        <fullName evidence="5">HTH myb-type domain-containing protein</fullName>
    </recommendedName>
</protein>
<keyword evidence="3" id="KW-0804">Transcription</keyword>
<evidence type="ECO:0000256" key="2">
    <source>
        <dbReference type="ARBA" id="ARBA00023125"/>
    </source>
</evidence>
<evidence type="ECO:0000259" key="5">
    <source>
        <dbReference type="PROSITE" id="PS51294"/>
    </source>
</evidence>
<gene>
    <name evidence="6" type="ORF">OPV22_019461</name>
</gene>
<feature type="domain" description="HTH myb-type" evidence="5">
    <location>
        <begin position="19"/>
        <end position="74"/>
    </location>
</feature>
<evidence type="ECO:0000313" key="6">
    <source>
        <dbReference type="EMBL" id="KAJ8475734.1"/>
    </source>
</evidence>
<dbReference type="InterPro" id="IPR017930">
    <property type="entry name" value="Myb_dom"/>
</dbReference>
<keyword evidence="1" id="KW-0805">Transcription regulation</keyword>
<proteinExistence type="predicted"/>
<dbReference type="Gene3D" id="1.10.10.60">
    <property type="entry name" value="Homeodomain-like"/>
    <property type="match status" value="1"/>
</dbReference>
<dbReference type="FunFam" id="1.10.10.60:FF:000002">
    <property type="entry name" value="Myb family transcription factor"/>
    <property type="match status" value="1"/>
</dbReference>
<evidence type="ECO:0000256" key="4">
    <source>
        <dbReference type="ARBA" id="ARBA00023242"/>
    </source>
</evidence>
<dbReference type="InterPro" id="IPR046955">
    <property type="entry name" value="PHR1-like"/>
</dbReference>
<comment type="caution">
    <text evidence="6">The sequence shown here is derived from an EMBL/GenBank/DDBJ whole genome shotgun (WGS) entry which is preliminary data.</text>
</comment>
<dbReference type="InterPro" id="IPR009057">
    <property type="entry name" value="Homeodomain-like_sf"/>
</dbReference>
<accession>A0AAV8QML6</accession>
<organism evidence="6 7">
    <name type="scientific">Ensete ventricosum</name>
    <name type="common">Abyssinian banana</name>
    <name type="synonym">Musa ensete</name>
    <dbReference type="NCBI Taxonomy" id="4639"/>
    <lineage>
        <taxon>Eukaryota</taxon>
        <taxon>Viridiplantae</taxon>
        <taxon>Streptophyta</taxon>
        <taxon>Embryophyta</taxon>
        <taxon>Tracheophyta</taxon>
        <taxon>Spermatophyta</taxon>
        <taxon>Magnoliopsida</taxon>
        <taxon>Liliopsida</taxon>
        <taxon>Zingiberales</taxon>
        <taxon>Musaceae</taxon>
        <taxon>Ensete</taxon>
    </lineage>
</organism>
<evidence type="ECO:0000313" key="7">
    <source>
        <dbReference type="Proteomes" id="UP001222027"/>
    </source>
</evidence>
<dbReference type="InterPro" id="IPR006447">
    <property type="entry name" value="Myb_dom_plants"/>
</dbReference>
<dbReference type="PROSITE" id="PS51294">
    <property type="entry name" value="HTH_MYB"/>
    <property type="match status" value="1"/>
</dbReference>
<dbReference type="GO" id="GO:0003677">
    <property type="term" value="F:DNA binding"/>
    <property type="evidence" value="ECO:0007669"/>
    <property type="project" value="UniProtKB-KW"/>
</dbReference>
<keyword evidence="7" id="KW-1185">Reference proteome</keyword>
<keyword evidence="2" id="KW-0238">DNA-binding</keyword>
<name>A0AAV8QML6_ENSVE</name>
<evidence type="ECO:0000256" key="1">
    <source>
        <dbReference type="ARBA" id="ARBA00023015"/>
    </source>
</evidence>
<dbReference type="InterPro" id="IPR001005">
    <property type="entry name" value="SANT/Myb"/>
</dbReference>